<feature type="region of interest" description="Disordered" evidence="1">
    <location>
        <begin position="1"/>
        <end position="50"/>
    </location>
</feature>
<dbReference type="KEGG" id="rsx:RhiXN_00459"/>
<gene>
    <name evidence="2" type="ORF">RhiXN_00459</name>
</gene>
<reference evidence="2" key="1">
    <citation type="submission" date="2020-05" db="EMBL/GenBank/DDBJ databases">
        <title>Evolutionary and genomic comparisons of hybrid uninucleate and nonhybrid Rhizoctonia fungi.</title>
        <authorList>
            <person name="Li C."/>
            <person name="Chen X."/>
        </authorList>
    </citation>
    <scope>NUCLEOTIDE SEQUENCE</scope>
    <source>
        <strain evidence="2">AG-1 IA</strain>
    </source>
</reference>
<dbReference type="EMBL" id="CP059661">
    <property type="protein sequence ID" value="QRW19053.1"/>
    <property type="molecule type" value="Genomic_DNA"/>
</dbReference>
<evidence type="ECO:0000313" key="3">
    <source>
        <dbReference type="Proteomes" id="UP000650533"/>
    </source>
</evidence>
<feature type="compositionally biased region" description="Basic residues" evidence="1">
    <location>
        <begin position="1"/>
        <end position="12"/>
    </location>
</feature>
<protein>
    <recommendedName>
        <fullName evidence="4">Chromo domain-containing protein</fullName>
    </recommendedName>
</protein>
<dbReference type="RefSeq" id="XP_043179290.1">
    <property type="nucleotide sequence ID" value="XM_043320278.1"/>
</dbReference>
<name>A0A8H8NUG1_9AGAM</name>
<proteinExistence type="predicted"/>
<evidence type="ECO:0000313" key="2">
    <source>
        <dbReference type="EMBL" id="QRW19053.1"/>
    </source>
</evidence>
<dbReference type="GeneID" id="67022741"/>
<organism evidence="2 3">
    <name type="scientific">Rhizoctonia solani</name>
    <dbReference type="NCBI Taxonomy" id="456999"/>
    <lineage>
        <taxon>Eukaryota</taxon>
        <taxon>Fungi</taxon>
        <taxon>Dikarya</taxon>
        <taxon>Basidiomycota</taxon>
        <taxon>Agaricomycotina</taxon>
        <taxon>Agaricomycetes</taxon>
        <taxon>Cantharellales</taxon>
        <taxon>Ceratobasidiaceae</taxon>
        <taxon>Rhizoctonia</taxon>
    </lineage>
</organism>
<accession>A0A8H8NUG1</accession>
<dbReference type="Proteomes" id="UP000650533">
    <property type="component" value="Chromosome 4"/>
</dbReference>
<evidence type="ECO:0008006" key="4">
    <source>
        <dbReference type="Google" id="ProtNLM"/>
    </source>
</evidence>
<dbReference type="AlphaFoldDB" id="A0A8H8NUG1"/>
<sequence>MPQRQNKKRKSKSSAVPPQPAQEKRKEKAPGPLDPEFCHSSESEPEDYGDLHGQEEWEIDGVVDSHWGENGRMSYKIRWNKDDWQRADGTSEEWIPEPRDTRSTHANLVKKYRAREFSKLGPLETRPFSISSKDDTYYSHLYFGAPGCSKNLWNQTNYLGIFGMGDAPVSRFYMTDPDFIPEDNDLDSDSDQVLTVAT</sequence>
<evidence type="ECO:0000256" key="1">
    <source>
        <dbReference type="SAM" id="MobiDB-lite"/>
    </source>
</evidence>